<dbReference type="InterPro" id="IPR031311">
    <property type="entry name" value="CHIT_BIND_RR_consensus"/>
</dbReference>
<feature type="signal peptide" evidence="3">
    <location>
        <begin position="1"/>
        <end position="15"/>
    </location>
</feature>
<proteinExistence type="predicted"/>
<dbReference type="EMBL" id="JBFDAA010000003">
    <property type="protein sequence ID" value="KAL1138386.1"/>
    <property type="molecule type" value="Genomic_DNA"/>
</dbReference>
<dbReference type="PRINTS" id="PR00947">
    <property type="entry name" value="CUTICLE"/>
</dbReference>
<sequence>MQVIVIACLAAIASAAPQFNQPGQYTTPIPIVQQSQDGPHPDGSYQYSYATGNGINVEESGYLKNPGTQDEAQVAQGGFSYTAPDGTPIQIKYLADDEGFKVEGAHLPTPPPIPEAIQRALEFLASQPQQQYDEQGFPVQAAQPLRANFG</sequence>
<organism evidence="4 5">
    <name type="scientific">Ranatra chinensis</name>
    <dbReference type="NCBI Taxonomy" id="642074"/>
    <lineage>
        <taxon>Eukaryota</taxon>
        <taxon>Metazoa</taxon>
        <taxon>Ecdysozoa</taxon>
        <taxon>Arthropoda</taxon>
        <taxon>Hexapoda</taxon>
        <taxon>Insecta</taxon>
        <taxon>Pterygota</taxon>
        <taxon>Neoptera</taxon>
        <taxon>Paraneoptera</taxon>
        <taxon>Hemiptera</taxon>
        <taxon>Heteroptera</taxon>
        <taxon>Panheteroptera</taxon>
        <taxon>Nepomorpha</taxon>
        <taxon>Nepidae</taxon>
        <taxon>Ranatrinae</taxon>
        <taxon>Ranatra</taxon>
    </lineage>
</organism>
<evidence type="ECO:0000256" key="2">
    <source>
        <dbReference type="PROSITE-ProRule" id="PRU00497"/>
    </source>
</evidence>
<evidence type="ECO:0000313" key="5">
    <source>
        <dbReference type="Proteomes" id="UP001558652"/>
    </source>
</evidence>
<dbReference type="PROSITE" id="PS00233">
    <property type="entry name" value="CHIT_BIND_RR_1"/>
    <property type="match status" value="1"/>
</dbReference>
<evidence type="ECO:0000313" key="4">
    <source>
        <dbReference type="EMBL" id="KAL1138386.1"/>
    </source>
</evidence>
<dbReference type="Proteomes" id="UP001558652">
    <property type="component" value="Unassembled WGS sequence"/>
</dbReference>
<dbReference type="Pfam" id="PF00379">
    <property type="entry name" value="Chitin_bind_4"/>
    <property type="match status" value="1"/>
</dbReference>
<name>A0ABD0YR19_9HEMI</name>
<keyword evidence="1 2" id="KW-0193">Cuticle</keyword>
<dbReference type="PANTHER" id="PTHR10380:SF173">
    <property type="entry name" value="CUTICULAR PROTEIN 47EF, ISOFORM C-RELATED"/>
    <property type="match status" value="1"/>
</dbReference>
<evidence type="ECO:0000256" key="1">
    <source>
        <dbReference type="ARBA" id="ARBA00022460"/>
    </source>
</evidence>
<dbReference type="GO" id="GO:0042302">
    <property type="term" value="F:structural constituent of cuticle"/>
    <property type="evidence" value="ECO:0007669"/>
    <property type="project" value="UniProtKB-UniRule"/>
</dbReference>
<protein>
    <submittedName>
        <fullName evidence="4">Uncharacterized protein</fullName>
    </submittedName>
</protein>
<evidence type="ECO:0000256" key="3">
    <source>
        <dbReference type="SAM" id="SignalP"/>
    </source>
</evidence>
<dbReference type="InterPro" id="IPR000618">
    <property type="entry name" value="Insect_cuticle"/>
</dbReference>
<keyword evidence="3" id="KW-0732">Signal</keyword>
<comment type="caution">
    <text evidence="4">The sequence shown here is derived from an EMBL/GenBank/DDBJ whole genome shotgun (WGS) entry which is preliminary data.</text>
</comment>
<gene>
    <name evidence="4" type="ORF">AAG570_008450</name>
</gene>
<reference evidence="4 5" key="1">
    <citation type="submission" date="2024-07" db="EMBL/GenBank/DDBJ databases">
        <title>Chromosome-level genome assembly of the water stick insect Ranatra chinensis (Heteroptera: Nepidae).</title>
        <authorList>
            <person name="Liu X."/>
        </authorList>
    </citation>
    <scope>NUCLEOTIDE SEQUENCE [LARGE SCALE GENOMIC DNA]</scope>
    <source>
        <strain evidence="4">Cailab_2021Rc</strain>
        <tissue evidence="4">Muscle</tissue>
    </source>
</reference>
<feature type="chain" id="PRO_5044753992" evidence="3">
    <location>
        <begin position="16"/>
        <end position="150"/>
    </location>
</feature>
<keyword evidence="5" id="KW-1185">Reference proteome</keyword>
<dbReference type="AlphaFoldDB" id="A0ABD0YR19"/>
<dbReference type="PANTHER" id="PTHR10380">
    <property type="entry name" value="CUTICLE PROTEIN"/>
    <property type="match status" value="1"/>
</dbReference>
<dbReference type="PROSITE" id="PS51155">
    <property type="entry name" value="CHIT_BIND_RR_2"/>
    <property type="match status" value="1"/>
</dbReference>
<dbReference type="InterPro" id="IPR050468">
    <property type="entry name" value="Cuticle_Struct_Prot"/>
</dbReference>
<accession>A0ABD0YR19</accession>